<comment type="similarity">
    <text evidence="1">Belongs to the short-chain dehydrogenases/reductases (SDR) family.</text>
</comment>
<dbReference type="InterPro" id="IPR036291">
    <property type="entry name" value="NAD(P)-bd_dom_sf"/>
</dbReference>
<keyword evidence="2" id="KW-0560">Oxidoreductase</keyword>
<accession>A0ABT6X3Y9</accession>
<evidence type="ECO:0000259" key="3">
    <source>
        <dbReference type="SMART" id="SM00822"/>
    </source>
</evidence>
<protein>
    <submittedName>
        <fullName evidence="4">SDR family NAD(P)-dependent oxidoreductase</fullName>
    </submittedName>
</protein>
<dbReference type="Pfam" id="PF13561">
    <property type="entry name" value="adh_short_C2"/>
    <property type="match status" value="1"/>
</dbReference>
<dbReference type="SUPFAM" id="SSF51735">
    <property type="entry name" value="NAD(P)-binding Rossmann-fold domains"/>
    <property type="match status" value="1"/>
</dbReference>
<dbReference type="Proteomes" id="UP001431902">
    <property type="component" value="Unassembled WGS sequence"/>
</dbReference>
<dbReference type="PROSITE" id="PS00061">
    <property type="entry name" value="ADH_SHORT"/>
    <property type="match status" value="1"/>
</dbReference>
<dbReference type="SMART" id="SM00822">
    <property type="entry name" value="PKS_KR"/>
    <property type="match status" value="1"/>
</dbReference>
<comment type="caution">
    <text evidence="4">The sequence shown here is derived from an EMBL/GenBank/DDBJ whole genome shotgun (WGS) entry which is preliminary data.</text>
</comment>
<evidence type="ECO:0000256" key="1">
    <source>
        <dbReference type="ARBA" id="ARBA00006484"/>
    </source>
</evidence>
<dbReference type="PANTHER" id="PTHR43477">
    <property type="entry name" value="DIHYDROANTICAPSIN 7-DEHYDROGENASE"/>
    <property type="match status" value="1"/>
</dbReference>
<dbReference type="InterPro" id="IPR002347">
    <property type="entry name" value="SDR_fam"/>
</dbReference>
<evidence type="ECO:0000256" key="2">
    <source>
        <dbReference type="ARBA" id="ARBA00023002"/>
    </source>
</evidence>
<sequence length="255" mass="26417">MLNIFKSDALQGRTYLVTGASSGIGKATAVLLSECGARVLINGRDESRLNETLAQLSGAGHLAFAAPLETSDQTNDWLKSVLDTSGPLDGVFHCAGIELIRPARMIKQAQLNDVLGSSLFAAFGIARALSSKNAMVDGGSLVFMSSVAGSTGQVGMSAYSAAKAAIDGMVRSLACELSAKKIRVNSIAAGAVHTAMHDRLTKGSGDDATTAYEQSHLLGFGEPQDVAQAALYLLSPASSWVTGTTMVVDGGYMVR</sequence>
<keyword evidence="5" id="KW-1185">Reference proteome</keyword>
<reference evidence="4" key="1">
    <citation type="submission" date="2023-05" db="EMBL/GenBank/DDBJ databases">
        <title>Limnohabitans sp. strain HM2-2 Genome sequencing and assembly.</title>
        <authorList>
            <person name="Jung Y."/>
        </authorList>
    </citation>
    <scope>NUCLEOTIDE SEQUENCE</scope>
    <source>
        <strain evidence="4">HM2-2</strain>
    </source>
</reference>
<dbReference type="InterPro" id="IPR020904">
    <property type="entry name" value="Sc_DH/Rdtase_CS"/>
</dbReference>
<evidence type="ECO:0000313" key="4">
    <source>
        <dbReference type="EMBL" id="MDI9232728.1"/>
    </source>
</evidence>
<dbReference type="CDD" id="cd05233">
    <property type="entry name" value="SDR_c"/>
    <property type="match status" value="1"/>
</dbReference>
<dbReference type="Gene3D" id="3.40.50.720">
    <property type="entry name" value="NAD(P)-binding Rossmann-like Domain"/>
    <property type="match status" value="1"/>
</dbReference>
<dbReference type="PRINTS" id="PR00080">
    <property type="entry name" value="SDRFAMILY"/>
</dbReference>
<dbReference type="EMBL" id="JASGBH010000002">
    <property type="protein sequence ID" value="MDI9232728.1"/>
    <property type="molecule type" value="Genomic_DNA"/>
</dbReference>
<organism evidence="4 5">
    <name type="scientific">Limnohabitans lacus</name>
    <dbReference type="NCBI Taxonomy" id="3045173"/>
    <lineage>
        <taxon>Bacteria</taxon>
        <taxon>Pseudomonadati</taxon>
        <taxon>Pseudomonadota</taxon>
        <taxon>Betaproteobacteria</taxon>
        <taxon>Burkholderiales</taxon>
        <taxon>Comamonadaceae</taxon>
        <taxon>Limnohabitans</taxon>
    </lineage>
</organism>
<dbReference type="InterPro" id="IPR051122">
    <property type="entry name" value="SDR_DHRS6-like"/>
</dbReference>
<dbReference type="InterPro" id="IPR057326">
    <property type="entry name" value="KR_dom"/>
</dbReference>
<feature type="domain" description="Ketoreductase" evidence="3">
    <location>
        <begin position="13"/>
        <end position="193"/>
    </location>
</feature>
<proteinExistence type="inferred from homology"/>
<name>A0ABT6X3Y9_9BURK</name>
<gene>
    <name evidence="4" type="ORF">QLQ16_02640</name>
</gene>
<evidence type="ECO:0000313" key="5">
    <source>
        <dbReference type="Proteomes" id="UP001431902"/>
    </source>
</evidence>
<dbReference type="PANTHER" id="PTHR43477:SF1">
    <property type="entry name" value="DIHYDROANTICAPSIN 7-DEHYDROGENASE"/>
    <property type="match status" value="1"/>
</dbReference>
<dbReference type="PRINTS" id="PR00081">
    <property type="entry name" value="GDHRDH"/>
</dbReference>